<gene>
    <name evidence="5" type="ORF">SAMN05216377_111201</name>
</gene>
<dbReference type="STRING" id="366584.SAMN05216377_111201"/>
<evidence type="ECO:0000256" key="1">
    <source>
        <dbReference type="ARBA" id="ARBA00023015"/>
    </source>
</evidence>
<dbReference type="GO" id="GO:0000976">
    <property type="term" value="F:transcription cis-regulatory region binding"/>
    <property type="evidence" value="ECO:0007669"/>
    <property type="project" value="TreeGrafter"/>
</dbReference>
<evidence type="ECO:0000256" key="3">
    <source>
        <dbReference type="ARBA" id="ARBA00023163"/>
    </source>
</evidence>
<name>A0A1G7U113_PSEOR</name>
<dbReference type="Pfam" id="PF12833">
    <property type="entry name" value="HTH_18"/>
    <property type="match status" value="1"/>
</dbReference>
<dbReference type="InterPro" id="IPR020449">
    <property type="entry name" value="Tscrpt_reg_AraC-type_HTH"/>
</dbReference>
<organism evidence="5 6">
    <name type="scientific">Pseudonocardia oroxyli</name>
    <dbReference type="NCBI Taxonomy" id="366584"/>
    <lineage>
        <taxon>Bacteria</taxon>
        <taxon>Bacillati</taxon>
        <taxon>Actinomycetota</taxon>
        <taxon>Actinomycetes</taxon>
        <taxon>Pseudonocardiales</taxon>
        <taxon>Pseudonocardiaceae</taxon>
        <taxon>Pseudonocardia</taxon>
    </lineage>
</organism>
<evidence type="ECO:0000259" key="4">
    <source>
        <dbReference type="PROSITE" id="PS01124"/>
    </source>
</evidence>
<dbReference type="Proteomes" id="UP000198967">
    <property type="component" value="Unassembled WGS sequence"/>
</dbReference>
<dbReference type="PROSITE" id="PS01124">
    <property type="entry name" value="HTH_ARAC_FAMILY_2"/>
    <property type="match status" value="1"/>
</dbReference>
<evidence type="ECO:0000256" key="2">
    <source>
        <dbReference type="ARBA" id="ARBA00023125"/>
    </source>
</evidence>
<dbReference type="InterPro" id="IPR018062">
    <property type="entry name" value="HTH_AraC-typ_CS"/>
</dbReference>
<feature type="domain" description="HTH araC/xylS-type" evidence="4">
    <location>
        <begin position="59"/>
        <end position="156"/>
    </location>
</feature>
<keyword evidence="1" id="KW-0805">Transcription regulation</keyword>
<evidence type="ECO:0000313" key="6">
    <source>
        <dbReference type="Proteomes" id="UP000198967"/>
    </source>
</evidence>
<dbReference type="PROSITE" id="PS00041">
    <property type="entry name" value="HTH_ARAC_FAMILY_1"/>
    <property type="match status" value="1"/>
</dbReference>
<dbReference type="PANTHER" id="PTHR47894">
    <property type="entry name" value="HTH-TYPE TRANSCRIPTIONAL REGULATOR GADX"/>
    <property type="match status" value="1"/>
</dbReference>
<dbReference type="InterPro" id="IPR018060">
    <property type="entry name" value="HTH_AraC"/>
</dbReference>
<dbReference type="Gene3D" id="1.10.10.60">
    <property type="entry name" value="Homeodomain-like"/>
    <property type="match status" value="1"/>
</dbReference>
<keyword evidence="3" id="KW-0804">Transcription</keyword>
<keyword evidence="6" id="KW-1185">Reference proteome</keyword>
<keyword evidence="2 5" id="KW-0238">DNA-binding</keyword>
<dbReference type="AlphaFoldDB" id="A0A1G7U113"/>
<dbReference type="EMBL" id="FNBE01000011">
    <property type="protein sequence ID" value="SDG41173.1"/>
    <property type="molecule type" value="Genomic_DNA"/>
</dbReference>
<protein>
    <submittedName>
        <fullName evidence="5">AraC-type DNA-binding protein</fullName>
    </submittedName>
</protein>
<dbReference type="SUPFAM" id="SSF46689">
    <property type="entry name" value="Homeodomain-like"/>
    <property type="match status" value="1"/>
</dbReference>
<dbReference type="GO" id="GO:0003700">
    <property type="term" value="F:DNA-binding transcription factor activity"/>
    <property type="evidence" value="ECO:0007669"/>
    <property type="project" value="InterPro"/>
</dbReference>
<dbReference type="PRINTS" id="PR00032">
    <property type="entry name" value="HTHARAC"/>
</dbReference>
<proteinExistence type="predicted"/>
<sequence>MPVGAARRVERVGAVEGPRVADRAELDLRSFDTVCGHAAEFACLAAEDRAAVPESDLADEVRLVVRRHAHDPDPTGTEVARLVGWSLRQVQAVLQREGTTPSDLVREARLERARHLLGGAGTITEIARASGFRSIDAFEKAFRRRHGRTPTDFRRS</sequence>
<dbReference type="GO" id="GO:0005829">
    <property type="term" value="C:cytosol"/>
    <property type="evidence" value="ECO:0007669"/>
    <property type="project" value="TreeGrafter"/>
</dbReference>
<dbReference type="SMART" id="SM00342">
    <property type="entry name" value="HTH_ARAC"/>
    <property type="match status" value="1"/>
</dbReference>
<dbReference type="PANTHER" id="PTHR47894:SF1">
    <property type="entry name" value="HTH-TYPE TRANSCRIPTIONAL REGULATOR VQSM"/>
    <property type="match status" value="1"/>
</dbReference>
<evidence type="ECO:0000313" key="5">
    <source>
        <dbReference type="EMBL" id="SDG41173.1"/>
    </source>
</evidence>
<reference evidence="5 6" key="1">
    <citation type="submission" date="2016-10" db="EMBL/GenBank/DDBJ databases">
        <authorList>
            <person name="de Groot N.N."/>
        </authorList>
    </citation>
    <scope>NUCLEOTIDE SEQUENCE [LARGE SCALE GENOMIC DNA]</scope>
    <source>
        <strain evidence="5 6">CGMCC 4.3143</strain>
    </source>
</reference>
<dbReference type="InterPro" id="IPR009057">
    <property type="entry name" value="Homeodomain-like_sf"/>
</dbReference>
<accession>A0A1G7U113</accession>